<dbReference type="eggNOG" id="COG3267">
    <property type="taxonomic scope" value="Bacteria"/>
</dbReference>
<dbReference type="GO" id="GO:0016887">
    <property type="term" value="F:ATP hydrolysis activity"/>
    <property type="evidence" value="ECO:0007669"/>
    <property type="project" value="InterPro"/>
</dbReference>
<gene>
    <name evidence="2" type="ORF">K678_05473</name>
</gene>
<comment type="caution">
    <text evidence="2">The sequence shown here is derived from an EMBL/GenBank/DDBJ whole genome shotgun (WGS) entry which is preliminary data.</text>
</comment>
<dbReference type="EMBL" id="AQPH01000013">
    <property type="protein sequence ID" value="EPY02520.1"/>
    <property type="molecule type" value="Genomic_DNA"/>
</dbReference>
<dbReference type="PANTHER" id="PTHR35894:SF1">
    <property type="entry name" value="PHOSPHORIBULOKINASE _ URIDINE KINASE FAMILY"/>
    <property type="match status" value="1"/>
</dbReference>
<proteinExistence type="predicted"/>
<dbReference type="CDD" id="cd00009">
    <property type="entry name" value="AAA"/>
    <property type="match status" value="1"/>
</dbReference>
<accession>S9TVR4</accession>
<reference evidence="2 3" key="1">
    <citation type="submission" date="2013-04" db="EMBL/GenBank/DDBJ databases">
        <authorList>
            <person name="Kuznetsov B."/>
            <person name="Ivanovsky R."/>
        </authorList>
    </citation>
    <scope>NUCLEOTIDE SEQUENCE [LARGE SCALE GENOMIC DNA]</scope>
    <source>
        <strain evidence="2 3">MGU-K5</strain>
    </source>
</reference>
<dbReference type="STRING" id="1316936.K678_05473"/>
<name>S9TVR4_MAGFU</name>
<dbReference type="AlphaFoldDB" id="S9TVR4"/>
<dbReference type="RefSeq" id="WP_021131452.1">
    <property type="nucleotide sequence ID" value="NZ_AQPH01000013.1"/>
</dbReference>
<dbReference type="InterPro" id="IPR003593">
    <property type="entry name" value="AAA+_ATPase"/>
</dbReference>
<dbReference type="Pfam" id="PF13401">
    <property type="entry name" value="AAA_22"/>
    <property type="match status" value="1"/>
</dbReference>
<dbReference type="Proteomes" id="UP000015350">
    <property type="component" value="Unassembled WGS sequence"/>
</dbReference>
<dbReference type="Gene3D" id="3.40.50.300">
    <property type="entry name" value="P-loop containing nucleotide triphosphate hydrolases"/>
    <property type="match status" value="1"/>
</dbReference>
<evidence type="ECO:0000313" key="2">
    <source>
        <dbReference type="EMBL" id="EPY02520.1"/>
    </source>
</evidence>
<dbReference type="InterPro" id="IPR052026">
    <property type="entry name" value="ExeA_AAA_ATPase_DNA-bind"/>
</dbReference>
<dbReference type="SMART" id="SM00382">
    <property type="entry name" value="AAA"/>
    <property type="match status" value="1"/>
</dbReference>
<sequence>MYESHFGLSGKPFSLLPDSEFLFPSKRHRLAVNLLEYALATQAGFIVISGEVGTGKTTVIRRFIRQAGPETAVGVISNSSSTLGQLMGWVALAFEIDHRGKESAELYHLFIDFLIARYAEGKRTMLIIDEAQNLTPAMLEDLRMLSNVNNEKDLMLQIVLVGQPELLDTLKRPDLRQFVQRIALHCNLDPLGAAETAQYIRHRLSVVGGAPDLFEDLACAAVHYFSRGIPRLINLLCDVSLLYAFSEDLNRVGFDTVVDAAVDRGQGGLSPFQSLPEEGGRDVLVKTLSEA</sequence>
<dbReference type="PANTHER" id="PTHR35894">
    <property type="entry name" value="GENERAL SECRETION PATHWAY PROTEIN A-RELATED"/>
    <property type="match status" value="1"/>
</dbReference>
<dbReference type="OrthoDB" id="7828921at2"/>
<dbReference type="InterPro" id="IPR049945">
    <property type="entry name" value="AAA_22"/>
</dbReference>
<evidence type="ECO:0000259" key="1">
    <source>
        <dbReference type="SMART" id="SM00382"/>
    </source>
</evidence>
<dbReference type="InterPro" id="IPR027417">
    <property type="entry name" value="P-loop_NTPase"/>
</dbReference>
<evidence type="ECO:0000313" key="3">
    <source>
        <dbReference type="Proteomes" id="UP000015350"/>
    </source>
</evidence>
<dbReference type="SUPFAM" id="SSF52540">
    <property type="entry name" value="P-loop containing nucleoside triphosphate hydrolases"/>
    <property type="match status" value="1"/>
</dbReference>
<feature type="domain" description="AAA+ ATPase" evidence="1">
    <location>
        <begin position="42"/>
        <end position="183"/>
    </location>
</feature>
<organism evidence="2 3">
    <name type="scientific">Magnetospirillum fulvum MGU-K5</name>
    <dbReference type="NCBI Taxonomy" id="1316936"/>
    <lineage>
        <taxon>Bacteria</taxon>
        <taxon>Pseudomonadati</taxon>
        <taxon>Pseudomonadota</taxon>
        <taxon>Alphaproteobacteria</taxon>
        <taxon>Rhodospirillales</taxon>
        <taxon>Rhodospirillaceae</taxon>
        <taxon>Magnetospirillum</taxon>
    </lineage>
</organism>
<protein>
    <submittedName>
        <fullName evidence="2">OmpA/MotB domain-containing protein</fullName>
    </submittedName>
</protein>